<sequence>MSETRAALGDVPLPVLGAYGLLGMPLAFVALPIYVHVPKLYADFGLSLSAIGAVLLLARIWDALIDPLIGLWGDRWGRRRAAIFAAVPLLSLGLLGLLHPPAGDASAARLLGMLLIVYLGYSLATVNHHAWGAELSSHTHLRTRITATREAFALFGVVLAAALPGVLGASLADGLAQMSWLFVGLLLVAAAALWIVPQAPVSTARALPGALYRALFSRRFQRLLAVFALSGIAAAIPASLVLFFVADVLQAEQHSGAYLALYFVAGAAGLPLWVWLARRLGKLFAWGIGMALSIVVFVWAGTLGAGDLIPFAVICALSGLALGADLALPPSVLADLIERDAGAGAGSYFGWWNFVAKLNLALAAGLSLPLLAWLGYVPGSTDEQGHMALAWVYAGVPALLKCLALALLWRQRAAIESIETEGVRA</sequence>
<evidence type="ECO:0000313" key="4">
    <source>
        <dbReference type="Proteomes" id="UP001549691"/>
    </source>
</evidence>
<feature type="transmembrane region" description="Helical" evidence="2">
    <location>
        <begin position="223"/>
        <end position="245"/>
    </location>
</feature>
<keyword evidence="2" id="KW-1133">Transmembrane helix</keyword>
<evidence type="ECO:0000313" key="3">
    <source>
        <dbReference type="EMBL" id="MET7015712.1"/>
    </source>
</evidence>
<dbReference type="RefSeq" id="WP_354602169.1">
    <property type="nucleotide sequence ID" value="NZ_JBEWZI010000021.1"/>
</dbReference>
<dbReference type="PANTHER" id="PTHR11328">
    <property type="entry name" value="MAJOR FACILITATOR SUPERFAMILY DOMAIN-CONTAINING PROTEIN"/>
    <property type="match status" value="1"/>
</dbReference>
<feature type="transmembrane region" description="Helical" evidence="2">
    <location>
        <begin position="40"/>
        <end position="61"/>
    </location>
</feature>
<name>A0ABV2TP55_9RHOO</name>
<gene>
    <name evidence="3" type="ORF">ABXR19_16090</name>
</gene>
<protein>
    <submittedName>
        <fullName evidence="3">MFS transporter</fullName>
    </submittedName>
</protein>
<dbReference type="Proteomes" id="UP001549691">
    <property type="component" value="Unassembled WGS sequence"/>
</dbReference>
<dbReference type="SUPFAM" id="SSF103473">
    <property type="entry name" value="MFS general substrate transporter"/>
    <property type="match status" value="1"/>
</dbReference>
<dbReference type="EMBL" id="JBEWZI010000021">
    <property type="protein sequence ID" value="MET7015712.1"/>
    <property type="molecule type" value="Genomic_DNA"/>
</dbReference>
<dbReference type="InterPro" id="IPR036259">
    <property type="entry name" value="MFS_trans_sf"/>
</dbReference>
<comment type="similarity">
    <text evidence="1">Belongs to the sodium:galactoside symporter (TC 2.A.2) family.</text>
</comment>
<evidence type="ECO:0000256" key="2">
    <source>
        <dbReference type="SAM" id="Phobius"/>
    </source>
</evidence>
<feature type="transmembrane region" description="Helical" evidence="2">
    <location>
        <begin position="151"/>
        <end position="172"/>
    </location>
</feature>
<proteinExistence type="inferred from homology"/>
<evidence type="ECO:0000256" key="1">
    <source>
        <dbReference type="ARBA" id="ARBA00009617"/>
    </source>
</evidence>
<keyword evidence="2" id="KW-0812">Transmembrane</keyword>
<dbReference type="InterPro" id="IPR039672">
    <property type="entry name" value="MFS_2"/>
</dbReference>
<feature type="transmembrane region" description="Helical" evidence="2">
    <location>
        <begin position="12"/>
        <end position="34"/>
    </location>
</feature>
<feature type="transmembrane region" description="Helical" evidence="2">
    <location>
        <begin position="308"/>
        <end position="328"/>
    </location>
</feature>
<accession>A0ABV2TP55</accession>
<reference evidence="3 4" key="1">
    <citation type="submission" date="2024-07" db="EMBL/GenBank/DDBJ databases">
        <title>Uliginosibacterium flavum JJ3220;KACC:17644.</title>
        <authorList>
            <person name="Kim M.K."/>
        </authorList>
    </citation>
    <scope>NUCLEOTIDE SEQUENCE [LARGE SCALE GENOMIC DNA]</scope>
    <source>
        <strain evidence="3 4">KACC:17644</strain>
    </source>
</reference>
<organism evidence="3 4">
    <name type="scientific">Uliginosibacterium flavum</name>
    <dbReference type="NCBI Taxonomy" id="1396831"/>
    <lineage>
        <taxon>Bacteria</taxon>
        <taxon>Pseudomonadati</taxon>
        <taxon>Pseudomonadota</taxon>
        <taxon>Betaproteobacteria</taxon>
        <taxon>Rhodocyclales</taxon>
        <taxon>Zoogloeaceae</taxon>
        <taxon>Uliginosibacterium</taxon>
    </lineage>
</organism>
<feature type="transmembrane region" description="Helical" evidence="2">
    <location>
        <begin position="349"/>
        <end position="376"/>
    </location>
</feature>
<dbReference type="Pfam" id="PF13347">
    <property type="entry name" value="MFS_2"/>
    <property type="match status" value="1"/>
</dbReference>
<keyword evidence="2" id="KW-0472">Membrane</keyword>
<dbReference type="Gene3D" id="1.20.1250.20">
    <property type="entry name" value="MFS general substrate transporter like domains"/>
    <property type="match status" value="2"/>
</dbReference>
<feature type="transmembrane region" description="Helical" evidence="2">
    <location>
        <begin position="81"/>
        <end position="98"/>
    </location>
</feature>
<feature type="transmembrane region" description="Helical" evidence="2">
    <location>
        <begin position="283"/>
        <end position="302"/>
    </location>
</feature>
<feature type="transmembrane region" description="Helical" evidence="2">
    <location>
        <begin position="257"/>
        <end position="276"/>
    </location>
</feature>
<keyword evidence="4" id="KW-1185">Reference proteome</keyword>
<comment type="caution">
    <text evidence="3">The sequence shown here is derived from an EMBL/GenBank/DDBJ whole genome shotgun (WGS) entry which is preliminary data.</text>
</comment>
<feature type="transmembrane region" description="Helical" evidence="2">
    <location>
        <begin position="110"/>
        <end position="130"/>
    </location>
</feature>
<dbReference type="PANTHER" id="PTHR11328:SF24">
    <property type="entry name" value="MAJOR FACILITATOR SUPERFAMILY (MFS) PROFILE DOMAIN-CONTAINING PROTEIN"/>
    <property type="match status" value="1"/>
</dbReference>
<feature type="transmembrane region" description="Helical" evidence="2">
    <location>
        <begin position="388"/>
        <end position="409"/>
    </location>
</feature>
<feature type="transmembrane region" description="Helical" evidence="2">
    <location>
        <begin position="178"/>
        <end position="196"/>
    </location>
</feature>